<gene>
    <name evidence="2" type="ORF">S12H4_46130</name>
</gene>
<dbReference type="EMBL" id="BARW01028593">
    <property type="protein sequence ID" value="GAJ14451.1"/>
    <property type="molecule type" value="Genomic_DNA"/>
</dbReference>
<evidence type="ECO:0000313" key="2">
    <source>
        <dbReference type="EMBL" id="GAJ14451.1"/>
    </source>
</evidence>
<feature type="region of interest" description="Disordered" evidence="1">
    <location>
        <begin position="1"/>
        <end position="24"/>
    </location>
</feature>
<proteinExistence type="predicted"/>
<comment type="caution">
    <text evidence="2">The sequence shown here is derived from an EMBL/GenBank/DDBJ whole genome shotgun (WGS) entry which is preliminary data.</text>
</comment>
<reference evidence="2" key="1">
    <citation type="journal article" date="2014" name="Front. Microbiol.">
        <title>High frequency of phylogenetically diverse reductive dehalogenase-homologous genes in deep subseafloor sedimentary metagenomes.</title>
        <authorList>
            <person name="Kawai M."/>
            <person name="Futagami T."/>
            <person name="Toyoda A."/>
            <person name="Takaki Y."/>
            <person name="Nishi S."/>
            <person name="Hori S."/>
            <person name="Arai W."/>
            <person name="Tsubouchi T."/>
            <person name="Morono Y."/>
            <person name="Uchiyama I."/>
            <person name="Ito T."/>
            <person name="Fujiyama A."/>
            <person name="Inagaki F."/>
            <person name="Takami H."/>
        </authorList>
    </citation>
    <scope>NUCLEOTIDE SEQUENCE</scope>
    <source>
        <strain evidence="2">Expedition CK06-06</strain>
    </source>
</reference>
<evidence type="ECO:0000256" key="1">
    <source>
        <dbReference type="SAM" id="MobiDB-lite"/>
    </source>
</evidence>
<dbReference type="AlphaFoldDB" id="X1VHQ9"/>
<name>X1VHQ9_9ZZZZ</name>
<organism evidence="2">
    <name type="scientific">marine sediment metagenome</name>
    <dbReference type="NCBI Taxonomy" id="412755"/>
    <lineage>
        <taxon>unclassified sequences</taxon>
        <taxon>metagenomes</taxon>
        <taxon>ecological metagenomes</taxon>
    </lineage>
</organism>
<accession>X1VHQ9</accession>
<sequence length="100" mass="11335">MISTGDEMSIFDSPGKVFSPKHKDNSSNLCAGFMVKSRKTVIRNFTLISGGALSHPMREMGINLIVRLFSGNWWAQRLSIAFFIYIFREILHLSVRDAEP</sequence>
<protein>
    <submittedName>
        <fullName evidence="2">Uncharacterized protein</fullName>
    </submittedName>
</protein>